<protein>
    <submittedName>
        <fullName evidence="4">Uncharacterized protein LOC105222557</fullName>
    </submittedName>
</protein>
<dbReference type="EMBL" id="GAKP01007362">
    <property type="protein sequence ID" value="JAC51590.1"/>
    <property type="molecule type" value="Transcribed_RNA"/>
</dbReference>
<dbReference type="RefSeq" id="XP_011198228.1">
    <property type="nucleotide sequence ID" value="XM_011199926.3"/>
</dbReference>
<keyword evidence="3" id="KW-1185">Reference proteome</keyword>
<dbReference type="Proteomes" id="UP001652620">
    <property type="component" value="Chromosome 2"/>
</dbReference>
<name>A0A034WBR9_BACDO</name>
<dbReference type="AlphaFoldDB" id="A0A034WBR9"/>
<sequence>MKWLTVANLQPPITLISLLVVVSGVKANKPTQPTERKYCNSTATAHMWGDVDPNIFYICDEATNATRQMRCPTGRGFFRGRGYSGCIPYADWPACLDPHSLPESQNSSSSDGQRSNATVELCKDEMHLQQTWAAMDPNKFYMCQNEHSAPLLLNCEAGKGYVSAWTGESGGIHSGEGTHIVGCAAWEKWRMYMHCTDFY</sequence>
<gene>
    <name evidence="4" type="primary">LOC105222557</name>
</gene>
<keyword evidence="1" id="KW-0732">Signal</keyword>
<dbReference type="KEGG" id="bdr:105222557"/>
<reference evidence="4" key="2">
    <citation type="submission" date="2022-04" db="UniProtKB">
        <authorList>
            <consortium name="RefSeq"/>
        </authorList>
    </citation>
    <scope>IDENTIFICATION</scope>
    <source>
        <strain evidence="4">Punador</strain>
    </source>
</reference>
<evidence type="ECO:0000313" key="4">
    <source>
        <dbReference type="RefSeq" id="XP_011198228.1"/>
    </source>
</evidence>
<dbReference type="OrthoDB" id="8043056at2759"/>
<dbReference type="GeneID" id="105222557"/>
<evidence type="ECO:0000256" key="1">
    <source>
        <dbReference type="SAM" id="SignalP"/>
    </source>
</evidence>
<proteinExistence type="predicted"/>
<accession>A0A034WBR9</accession>
<feature type="chain" id="PRO_5044538945" evidence="1">
    <location>
        <begin position="28"/>
        <end position="199"/>
    </location>
</feature>
<feature type="signal peptide" evidence="1">
    <location>
        <begin position="1"/>
        <end position="27"/>
    </location>
</feature>
<organism evidence="2">
    <name type="scientific">Bactrocera dorsalis</name>
    <name type="common">Oriental fruit fly</name>
    <name type="synonym">Dacus dorsalis</name>
    <dbReference type="NCBI Taxonomy" id="27457"/>
    <lineage>
        <taxon>Eukaryota</taxon>
        <taxon>Metazoa</taxon>
        <taxon>Ecdysozoa</taxon>
        <taxon>Arthropoda</taxon>
        <taxon>Hexapoda</taxon>
        <taxon>Insecta</taxon>
        <taxon>Pterygota</taxon>
        <taxon>Neoptera</taxon>
        <taxon>Endopterygota</taxon>
        <taxon>Diptera</taxon>
        <taxon>Brachycera</taxon>
        <taxon>Muscomorpha</taxon>
        <taxon>Tephritoidea</taxon>
        <taxon>Tephritidae</taxon>
        <taxon>Bactrocera</taxon>
        <taxon>Bactrocera</taxon>
    </lineage>
</organism>
<evidence type="ECO:0000313" key="3">
    <source>
        <dbReference type="Proteomes" id="UP001652620"/>
    </source>
</evidence>
<reference evidence="2" key="1">
    <citation type="journal article" date="2014" name="BMC Genomics">
        <title>Characterizing the developmental transcriptome of the oriental fruit fly, Bactrocera dorsalis (Diptera: Tephritidae) through comparative genomic analysis with Drosophila melanogaster utilizing modENCODE datasets.</title>
        <authorList>
            <person name="Geib S.M."/>
            <person name="Calla B."/>
            <person name="Hall B."/>
            <person name="Hou S."/>
            <person name="Manoukis N.C."/>
        </authorList>
    </citation>
    <scope>NUCLEOTIDE SEQUENCE</scope>
    <source>
        <strain evidence="2">Punador</strain>
    </source>
</reference>
<evidence type="ECO:0000313" key="2">
    <source>
        <dbReference type="EMBL" id="JAC51590.1"/>
    </source>
</evidence>